<dbReference type="AlphaFoldDB" id="A0A2P2Q8P1"/>
<name>A0A2P2Q8P1_RHIMU</name>
<sequence>MEMFKGTSCYFKFLHEESLKRFLISNFQKVFLNPPVSFAQKIIQ</sequence>
<evidence type="ECO:0000313" key="1">
    <source>
        <dbReference type="EMBL" id="MBX63352.1"/>
    </source>
</evidence>
<dbReference type="EMBL" id="GGEC01082868">
    <property type="protein sequence ID" value="MBX63352.1"/>
    <property type="molecule type" value="Transcribed_RNA"/>
</dbReference>
<protein>
    <submittedName>
        <fullName evidence="1">Uncharacterized protein</fullName>
    </submittedName>
</protein>
<accession>A0A2P2Q8P1</accession>
<proteinExistence type="predicted"/>
<organism evidence="1">
    <name type="scientific">Rhizophora mucronata</name>
    <name type="common">Asiatic mangrove</name>
    <dbReference type="NCBI Taxonomy" id="61149"/>
    <lineage>
        <taxon>Eukaryota</taxon>
        <taxon>Viridiplantae</taxon>
        <taxon>Streptophyta</taxon>
        <taxon>Embryophyta</taxon>
        <taxon>Tracheophyta</taxon>
        <taxon>Spermatophyta</taxon>
        <taxon>Magnoliopsida</taxon>
        <taxon>eudicotyledons</taxon>
        <taxon>Gunneridae</taxon>
        <taxon>Pentapetalae</taxon>
        <taxon>rosids</taxon>
        <taxon>fabids</taxon>
        <taxon>Malpighiales</taxon>
        <taxon>Rhizophoraceae</taxon>
        <taxon>Rhizophora</taxon>
    </lineage>
</organism>
<reference evidence="1" key="1">
    <citation type="submission" date="2018-02" db="EMBL/GenBank/DDBJ databases">
        <title>Rhizophora mucronata_Transcriptome.</title>
        <authorList>
            <person name="Meera S.P."/>
            <person name="Sreeshan A."/>
            <person name="Augustine A."/>
        </authorList>
    </citation>
    <scope>NUCLEOTIDE SEQUENCE</scope>
    <source>
        <tissue evidence="1">Leaf</tissue>
    </source>
</reference>